<accession>A0A5Q0L9L4</accession>
<evidence type="ECO:0000313" key="3">
    <source>
        <dbReference type="Proteomes" id="UP000326179"/>
    </source>
</evidence>
<dbReference type="AlphaFoldDB" id="A0A5Q0L9L4"/>
<feature type="region of interest" description="Disordered" evidence="1">
    <location>
        <begin position="1"/>
        <end position="35"/>
    </location>
</feature>
<gene>
    <name evidence="2" type="ORF">GFH48_11020</name>
</gene>
<proteinExistence type="predicted"/>
<reference evidence="2 3" key="1">
    <citation type="submission" date="2019-10" db="EMBL/GenBank/DDBJ databases">
        <title>A novel species.</title>
        <authorList>
            <person name="Gao J."/>
        </authorList>
    </citation>
    <scope>NUCLEOTIDE SEQUENCE [LARGE SCALE GENOMIC DNA]</scope>
    <source>
        <strain evidence="2 3">QMT-28</strain>
    </source>
</reference>
<dbReference type="EMBL" id="CP045643">
    <property type="protein sequence ID" value="QFZ73705.1"/>
    <property type="molecule type" value="Genomic_DNA"/>
</dbReference>
<dbReference type="KEGG" id="sfy:GFH48_11020"/>
<name>A0A5Q0L9L4_9ACTN</name>
<sequence>MTEDGSTGADSPKWLRFLREGTPPSEHSGSAGPLADGPAVAVRDLFVGEPLLGGHSRFVREGGVMLLKVDNYRVTAADFPAMAGRRAGSEWRRLELLKFTFMLRELPAGRRYETARVRIVLRPQPPLMLLRPHLTYTDSHATRGFSSEFRPLLTRLLRMGVTHTRSGGVSRVERLPVVTGVDEGPAGFGWTFQAQDGAPLVPQRTQTVAVAELPPDSTAVAGTFDAEAFVARRVAGIYEPRRALPRTPPAMFRVDLQAAG</sequence>
<organism evidence="2 3">
    <name type="scientific">Streptomyces fagopyri</name>
    <dbReference type="NCBI Taxonomy" id="2662397"/>
    <lineage>
        <taxon>Bacteria</taxon>
        <taxon>Bacillati</taxon>
        <taxon>Actinomycetota</taxon>
        <taxon>Actinomycetes</taxon>
        <taxon>Kitasatosporales</taxon>
        <taxon>Streptomycetaceae</taxon>
        <taxon>Streptomyces</taxon>
    </lineage>
</organism>
<evidence type="ECO:0000313" key="2">
    <source>
        <dbReference type="EMBL" id="QFZ73705.1"/>
    </source>
</evidence>
<keyword evidence="3" id="KW-1185">Reference proteome</keyword>
<dbReference type="RefSeq" id="WP_153288064.1">
    <property type="nucleotide sequence ID" value="NZ_CP045643.1"/>
</dbReference>
<evidence type="ECO:0000256" key="1">
    <source>
        <dbReference type="SAM" id="MobiDB-lite"/>
    </source>
</evidence>
<dbReference type="Proteomes" id="UP000326179">
    <property type="component" value="Chromosome"/>
</dbReference>
<protein>
    <submittedName>
        <fullName evidence="2">Uncharacterized protein</fullName>
    </submittedName>
</protein>